<dbReference type="PANTHER" id="PTHR33361">
    <property type="entry name" value="GLR0591 PROTEIN"/>
    <property type="match status" value="1"/>
</dbReference>
<gene>
    <name evidence="2" type="ORF">HJ588_12865</name>
</gene>
<dbReference type="AlphaFoldDB" id="A0A849AKU7"/>
<feature type="region of interest" description="Disordered" evidence="1">
    <location>
        <begin position="1"/>
        <end position="31"/>
    </location>
</feature>
<evidence type="ECO:0000313" key="3">
    <source>
        <dbReference type="Proteomes" id="UP000557772"/>
    </source>
</evidence>
<dbReference type="EMBL" id="JABENB010000002">
    <property type="protein sequence ID" value="NNG40156.1"/>
    <property type="molecule type" value="Genomic_DNA"/>
</dbReference>
<proteinExistence type="predicted"/>
<dbReference type="PANTHER" id="PTHR33361:SF2">
    <property type="entry name" value="DUF885 DOMAIN-CONTAINING PROTEIN"/>
    <property type="match status" value="1"/>
</dbReference>
<evidence type="ECO:0000256" key="1">
    <source>
        <dbReference type="SAM" id="MobiDB-lite"/>
    </source>
</evidence>
<name>A0A849AKU7_9MICO</name>
<feature type="compositionally biased region" description="Polar residues" evidence="1">
    <location>
        <begin position="1"/>
        <end position="10"/>
    </location>
</feature>
<reference evidence="2 3" key="1">
    <citation type="submission" date="2020-05" db="EMBL/GenBank/DDBJ databases">
        <title>Flexivirga sp. ID2601S isolated from air conditioner.</title>
        <authorList>
            <person name="Kim D.H."/>
        </authorList>
    </citation>
    <scope>NUCLEOTIDE SEQUENCE [LARGE SCALE GENOMIC DNA]</scope>
    <source>
        <strain evidence="2 3">ID2601S</strain>
    </source>
</reference>
<dbReference type="Pfam" id="PF05960">
    <property type="entry name" value="DUF885"/>
    <property type="match status" value="1"/>
</dbReference>
<keyword evidence="3" id="KW-1185">Reference proteome</keyword>
<protein>
    <submittedName>
        <fullName evidence="2">DUF885 domain-containing protein</fullName>
    </submittedName>
</protein>
<comment type="caution">
    <text evidence="2">The sequence shown here is derived from an EMBL/GenBank/DDBJ whole genome shotgun (WGS) entry which is preliminary data.</text>
</comment>
<sequence>MRALSPTESASAPAFARDTFGGVTEDTTRTPTPVDAIADRYHEQAVALSPMMATYLGLDEHQDALDDFSPEGLAARDAATREALAQIGAAQPQDDVDRVTIDAMRERLGLDVEVYDAGIQHASLNVIESPLQGIRDIFDLMPTDTPDQVETVGRRMRAVPRALDQWFESLHEAAGRGMVSPVRQVTACIQQTKDHTASDGYFATLKKQHPQIGDAIDEAAAAYARAGDRLREEILPKAPEADGVGRDKYPLHSRAFLGAEIDLEETYAWGQEELARITAEMARVADQVKPGASVREAMDALDNDPAYTLQGTDALQRWMQEKADAAIAELADTHFDVPEPVRTIECCIAPTQSGGIYYTPPSDGFERPGRMWWAVPKGVDHFGTWRELTTVYHEGVPGHHLQCGQTIYRSGLLNNWRRMDVWCSGHGEGWALYAERLMDELGYLTDPGDRMGMLDGQSLRAARVVLDIGVHCGFEAPAEVGGGEWTYDKAWQFLTAHADMAEGFLRFELDRYLGWPGQAPSYKVGERIWMQLRDEVKEREGAGFDLKAFHRRALDIGSVGLDTLRGAVLGTL</sequence>
<evidence type="ECO:0000313" key="2">
    <source>
        <dbReference type="EMBL" id="NNG40156.1"/>
    </source>
</evidence>
<accession>A0A849AKU7</accession>
<dbReference type="InterPro" id="IPR010281">
    <property type="entry name" value="DUF885"/>
</dbReference>
<dbReference type="Proteomes" id="UP000557772">
    <property type="component" value="Unassembled WGS sequence"/>
</dbReference>
<organism evidence="2 3">
    <name type="scientific">Flexivirga aerilata</name>
    <dbReference type="NCBI Taxonomy" id="1656889"/>
    <lineage>
        <taxon>Bacteria</taxon>
        <taxon>Bacillati</taxon>
        <taxon>Actinomycetota</taxon>
        <taxon>Actinomycetes</taxon>
        <taxon>Micrococcales</taxon>
        <taxon>Dermacoccaceae</taxon>
        <taxon>Flexivirga</taxon>
    </lineage>
</organism>